<evidence type="ECO:0000256" key="2">
    <source>
        <dbReference type="ARBA" id="ARBA00004479"/>
    </source>
</evidence>
<dbReference type="PROSITE" id="PS51392">
    <property type="entry name" value="KEN"/>
    <property type="match status" value="1"/>
</dbReference>
<evidence type="ECO:0000256" key="20">
    <source>
        <dbReference type="SAM" id="SignalP"/>
    </source>
</evidence>
<evidence type="ECO:0000256" key="19">
    <source>
        <dbReference type="SAM" id="MobiDB-lite"/>
    </source>
</evidence>
<dbReference type="CDD" id="cd09769">
    <property type="entry name" value="Luminal_IRE1"/>
    <property type="match status" value="1"/>
</dbReference>
<organism evidence="23 24">
    <name type="scientific">Golovinomyces cichoracearum</name>
    <dbReference type="NCBI Taxonomy" id="62708"/>
    <lineage>
        <taxon>Eukaryota</taxon>
        <taxon>Fungi</taxon>
        <taxon>Dikarya</taxon>
        <taxon>Ascomycota</taxon>
        <taxon>Pezizomycotina</taxon>
        <taxon>Leotiomycetes</taxon>
        <taxon>Erysiphales</taxon>
        <taxon>Erysiphaceae</taxon>
        <taxon>Golovinomyces</taxon>
    </lineage>
</organism>
<evidence type="ECO:0000256" key="14">
    <source>
        <dbReference type="ARBA" id="ARBA00022989"/>
    </source>
</evidence>
<keyword evidence="12" id="KW-0067">ATP-binding</keyword>
<evidence type="ECO:0000256" key="16">
    <source>
        <dbReference type="ARBA" id="ARBA00023180"/>
    </source>
</evidence>
<feature type="chain" id="PRO_5019035144" description="non-specific serine/threonine protein kinase" evidence="20">
    <location>
        <begin position="37"/>
        <end position="1177"/>
    </location>
</feature>
<keyword evidence="5" id="KW-0808">Transferase</keyword>
<evidence type="ECO:0000256" key="18">
    <source>
        <dbReference type="ARBA" id="ARBA00048977"/>
    </source>
</evidence>
<dbReference type="InterPro" id="IPR015943">
    <property type="entry name" value="WD40/YVTN_repeat-like_dom_sf"/>
</dbReference>
<accession>A0A420HC06</accession>
<dbReference type="PANTHER" id="PTHR13954">
    <property type="entry name" value="IRE1-RELATED"/>
    <property type="match status" value="1"/>
</dbReference>
<keyword evidence="15" id="KW-0472">Membrane</keyword>
<dbReference type="EC" id="2.7.11.1" evidence="3"/>
<dbReference type="Proteomes" id="UP000283383">
    <property type="component" value="Unassembled WGS sequence"/>
</dbReference>
<feature type="compositionally biased region" description="Polar residues" evidence="19">
    <location>
        <begin position="636"/>
        <end position="645"/>
    </location>
</feature>
<dbReference type="InterPro" id="IPR038357">
    <property type="entry name" value="KEN_sf"/>
</dbReference>
<keyword evidence="24" id="KW-1185">Reference proteome</keyword>
<gene>
    <name evidence="23" type="ORF">GcM3_205002</name>
</gene>
<dbReference type="InterPro" id="IPR018391">
    <property type="entry name" value="PQQ_b-propeller_rpt"/>
</dbReference>
<evidence type="ECO:0000256" key="6">
    <source>
        <dbReference type="ARBA" id="ARBA00022692"/>
    </source>
</evidence>
<dbReference type="Gene3D" id="1.20.1440.180">
    <property type="entry name" value="KEN domain"/>
    <property type="match status" value="1"/>
</dbReference>
<evidence type="ECO:0000256" key="17">
    <source>
        <dbReference type="ARBA" id="ARBA00048659"/>
    </source>
</evidence>
<keyword evidence="7" id="KW-0479">Metal-binding</keyword>
<dbReference type="GO" id="GO:1990604">
    <property type="term" value="C:IRE1-TRAF2-ASK1 complex"/>
    <property type="evidence" value="ECO:0007669"/>
    <property type="project" value="TreeGrafter"/>
</dbReference>
<feature type="region of interest" description="Disordered" evidence="19">
    <location>
        <begin position="636"/>
        <end position="719"/>
    </location>
</feature>
<dbReference type="PANTHER" id="PTHR13954:SF6">
    <property type="entry name" value="NON-SPECIFIC SERINE_THREONINE PROTEIN KINASE"/>
    <property type="match status" value="1"/>
</dbReference>
<keyword evidence="9" id="KW-0547">Nucleotide-binding</keyword>
<keyword evidence="14" id="KW-1133">Transmembrane helix</keyword>
<dbReference type="GO" id="GO:0036498">
    <property type="term" value="P:IRE1-mediated unfolded protein response"/>
    <property type="evidence" value="ECO:0007669"/>
    <property type="project" value="TreeGrafter"/>
</dbReference>
<keyword evidence="4" id="KW-0723">Serine/threonine-protein kinase</keyword>
<dbReference type="CDD" id="cd10422">
    <property type="entry name" value="RNase_Ire1"/>
    <property type="match status" value="1"/>
</dbReference>
<evidence type="ECO:0000259" key="22">
    <source>
        <dbReference type="PROSITE" id="PS51392"/>
    </source>
</evidence>
<dbReference type="GO" id="GO:0016787">
    <property type="term" value="F:hydrolase activity"/>
    <property type="evidence" value="ECO:0007669"/>
    <property type="project" value="UniProtKB-KW"/>
</dbReference>
<evidence type="ECO:0000256" key="1">
    <source>
        <dbReference type="ARBA" id="ARBA00001946"/>
    </source>
</evidence>
<evidence type="ECO:0000256" key="5">
    <source>
        <dbReference type="ARBA" id="ARBA00022679"/>
    </source>
</evidence>
<dbReference type="STRING" id="62708.A0A420HC06"/>
<dbReference type="GO" id="GO:0046872">
    <property type="term" value="F:metal ion binding"/>
    <property type="evidence" value="ECO:0007669"/>
    <property type="project" value="UniProtKB-KW"/>
</dbReference>
<name>A0A420HC06_9PEZI</name>
<evidence type="ECO:0000256" key="11">
    <source>
        <dbReference type="ARBA" id="ARBA00022801"/>
    </source>
</evidence>
<sequence>MPPRRPYRNTYSPGNILTFAAFIHLLPCLQLCLVDAQQQQQQHRHREEVLQYIHTATSELNQLDLFQISKTTRNKEAPSSHGSSWNIPIHKSTENDASAIITLAPAESAVAAPSLRLSSSIIAEKSSPQLARSLRDWEVEDFVLLATVDGTLHARDRYTGKEKWQISYEKPMVQINHYPRPSKFGEKYNATIIDEYLWIVEPSRDGTVYIYRPHGPNAGVFNTGLTMKKLVEMTPYGDEDPPVIYTGEKKSNVLQVDANTGKILSWFGSAESLATKETCETGESDFDGTEKCRKRATLILGRTEYTVGIFGRNDGHHIATLKFFEWSPNNYDQDLQYQYSQSASTLDNKYIHSGHNSVIVSFDHAKTIENDKSGILFEESFQSPVVGVFDVVKPWGTDKKGTSMIILSQPQPPLEDVVEGSIMQSNSIFLNQTQDGSWYAMSAKSYPLVVSGSQAAMYNQKEWPQHNSNWNILNKTQLSKGLLGLHSVENIRATTSSILTIAGPARMENKDNLLRLKPHSSLPPEYPALYTNFHEISRTAYFSSKNLFQFSYLLIFIFLLFIALHRKLPTISSYPSRNVKRTLGSLMASTNIKPVAEVVFRIKKWARNSDIKSQTNTSADVSTKYKILDEVNNQKTTQTLNLPKSDTSKDENCSAGIESPKKKEKKSHRGRRGGVKHKKGAKPNTRPPITLDSESKSSSVSIVHDEKVQQTSSQPSDKLETQKITFTPHEIIGSIIRIGSLEVSTDKLIGTGSNGTMVFKGKFDGREVAVKRMLIQFYDIAFQETKLLRESDDHPNVIRYFAQQQAAGFLYIALELCPASLADIVDRPQNHPELAQAGEKDLPYLLYQITNGLRHLHKLRIVHRDLKPQNILVSVDKDKKPRLVVSDFGLCKKLEGEQSSFGATTAHAAGTSGWRAPEILLDDDGNYTQPAVFDASMEYNSSSVFLKSEFTSSRRATRAIDIFSLGLIFFYVLTKGSHPFDCGDRFMREVNIRKGKYDLSPLDILGDHTYEAKDLIGSMLSADSKCRPQAHQVMAHPFFWSAKKKLNFLCDVSDHLEKEKRDPPTAALREFESFSNMICGSDFLKLLGKDFVESMGKQRKYTGTKLLDLLRALRNKKNHYEDMSDKLKKDVGPLPDGYLSFWTRKFPQLLVVCWTIVYDLQWDELDRFRDYYEVEGV</sequence>
<evidence type="ECO:0000256" key="8">
    <source>
        <dbReference type="ARBA" id="ARBA00022729"/>
    </source>
</evidence>
<feature type="signal peptide" evidence="20">
    <location>
        <begin position="1"/>
        <end position="36"/>
    </location>
</feature>
<feature type="domain" description="KEN" evidence="22">
    <location>
        <begin position="1042"/>
        <end position="1174"/>
    </location>
</feature>
<comment type="catalytic activity">
    <reaction evidence="18">
        <text>L-seryl-[protein] + ATP = O-phospho-L-seryl-[protein] + ADP + H(+)</text>
        <dbReference type="Rhea" id="RHEA:17989"/>
        <dbReference type="Rhea" id="RHEA-COMP:9863"/>
        <dbReference type="Rhea" id="RHEA-COMP:11604"/>
        <dbReference type="ChEBI" id="CHEBI:15378"/>
        <dbReference type="ChEBI" id="CHEBI:29999"/>
        <dbReference type="ChEBI" id="CHEBI:30616"/>
        <dbReference type="ChEBI" id="CHEBI:83421"/>
        <dbReference type="ChEBI" id="CHEBI:456216"/>
        <dbReference type="EC" id="2.7.11.1"/>
    </reaction>
    <physiologicalReaction direction="left-to-right" evidence="18">
        <dbReference type="Rhea" id="RHEA:17990"/>
    </physiologicalReaction>
</comment>
<reference evidence="23 24" key="1">
    <citation type="journal article" date="2018" name="BMC Genomics">
        <title>Comparative genome analyses reveal sequence features reflecting distinct modes of host-adaptation between dicot and monocot powdery mildew.</title>
        <authorList>
            <person name="Wu Y."/>
            <person name="Ma X."/>
            <person name="Pan Z."/>
            <person name="Kale S.D."/>
            <person name="Song Y."/>
            <person name="King H."/>
            <person name="Zhang Q."/>
            <person name="Presley C."/>
            <person name="Deng X."/>
            <person name="Wei C.I."/>
            <person name="Xiao S."/>
        </authorList>
    </citation>
    <scope>NUCLEOTIDE SEQUENCE [LARGE SCALE GENOMIC DNA]</scope>
    <source>
        <strain evidence="23">UMSG3</strain>
    </source>
</reference>
<evidence type="ECO:0000259" key="21">
    <source>
        <dbReference type="PROSITE" id="PS50011"/>
    </source>
</evidence>
<keyword evidence="13" id="KW-0460">Magnesium</keyword>
<dbReference type="PROSITE" id="PS50011">
    <property type="entry name" value="PROTEIN_KINASE_DOM"/>
    <property type="match status" value="1"/>
</dbReference>
<dbReference type="GO" id="GO:0051082">
    <property type="term" value="F:unfolded protein binding"/>
    <property type="evidence" value="ECO:0007669"/>
    <property type="project" value="TreeGrafter"/>
</dbReference>
<protein>
    <recommendedName>
        <fullName evidence="3">non-specific serine/threonine protein kinase</fullName>
        <ecNumber evidence="3">2.7.11.1</ecNumber>
    </recommendedName>
</protein>
<dbReference type="GO" id="GO:0070059">
    <property type="term" value="P:intrinsic apoptotic signaling pathway in response to endoplasmic reticulum stress"/>
    <property type="evidence" value="ECO:0007669"/>
    <property type="project" value="TreeGrafter"/>
</dbReference>
<dbReference type="SUPFAM" id="SSF56112">
    <property type="entry name" value="Protein kinase-like (PK-like)"/>
    <property type="match status" value="1"/>
</dbReference>
<evidence type="ECO:0000256" key="13">
    <source>
        <dbReference type="ARBA" id="ARBA00022842"/>
    </source>
</evidence>
<evidence type="ECO:0000256" key="4">
    <source>
        <dbReference type="ARBA" id="ARBA00022527"/>
    </source>
</evidence>
<dbReference type="SUPFAM" id="SSF50998">
    <property type="entry name" value="Quinoprotein alcohol dehydrogenase-like"/>
    <property type="match status" value="1"/>
</dbReference>
<feature type="compositionally biased region" description="Basic residues" evidence="19">
    <location>
        <begin position="662"/>
        <end position="681"/>
    </location>
</feature>
<dbReference type="Gene3D" id="2.130.10.10">
    <property type="entry name" value="YVTN repeat-like/Quinoprotein amine dehydrogenase"/>
    <property type="match status" value="1"/>
</dbReference>
<dbReference type="Pfam" id="PF06479">
    <property type="entry name" value="Ribonuc_2-5A"/>
    <property type="match status" value="1"/>
</dbReference>
<comment type="cofactor">
    <cofactor evidence="1">
        <name>Mg(2+)</name>
        <dbReference type="ChEBI" id="CHEBI:18420"/>
    </cofactor>
</comment>
<dbReference type="SMART" id="SM00564">
    <property type="entry name" value="PQQ"/>
    <property type="match status" value="2"/>
</dbReference>
<keyword evidence="16" id="KW-0325">Glycoprotein</keyword>
<dbReference type="GO" id="GO:0004521">
    <property type="term" value="F:RNA endonuclease activity"/>
    <property type="evidence" value="ECO:0007669"/>
    <property type="project" value="InterPro"/>
</dbReference>
<dbReference type="Pfam" id="PF00069">
    <property type="entry name" value="Pkinase"/>
    <property type="match status" value="2"/>
</dbReference>
<dbReference type="Gene3D" id="3.30.200.20">
    <property type="entry name" value="Phosphorylase Kinase, domain 1"/>
    <property type="match status" value="1"/>
</dbReference>
<comment type="caution">
    <text evidence="23">The sequence shown here is derived from an EMBL/GenBank/DDBJ whole genome shotgun (WGS) entry which is preliminary data.</text>
</comment>
<dbReference type="InterPro" id="IPR011009">
    <property type="entry name" value="Kinase-like_dom_sf"/>
</dbReference>
<dbReference type="FunFam" id="1.10.510.10:FF:000572">
    <property type="entry name" value="Serine/threonine-protein kinase/endoribonuclease IRE1"/>
    <property type="match status" value="1"/>
</dbReference>
<feature type="domain" description="Protein kinase" evidence="21">
    <location>
        <begin position="743"/>
        <end position="1039"/>
    </location>
</feature>
<evidence type="ECO:0000313" key="23">
    <source>
        <dbReference type="EMBL" id="RKF54961.1"/>
    </source>
</evidence>
<keyword evidence="6" id="KW-0812">Transmembrane</keyword>
<dbReference type="GO" id="GO:0006397">
    <property type="term" value="P:mRNA processing"/>
    <property type="evidence" value="ECO:0007669"/>
    <property type="project" value="InterPro"/>
</dbReference>
<dbReference type="SMART" id="SM00580">
    <property type="entry name" value="PUG"/>
    <property type="match status" value="1"/>
</dbReference>
<evidence type="ECO:0000256" key="7">
    <source>
        <dbReference type="ARBA" id="ARBA00022723"/>
    </source>
</evidence>
<dbReference type="InterPro" id="IPR011047">
    <property type="entry name" value="Quinoprotein_ADH-like_sf"/>
</dbReference>
<dbReference type="InterPro" id="IPR045133">
    <property type="entry name" value="IRE1/2-like"/>
</dbReference>
<dbReference type="InterPro" id="IPR008271">
    <property type="entry name" value="Ser/Thr_kinase_AS"/>
</dbReference>
<dbReference type="PROSITE" id="PS00108">
    <property type="entry name" value="PROTEIN_KINASE_ST"/>
    <property type="match status" value="1"/>
</dbReference>
<dbReference type="EMBL" id="MCBQ01020550">
    <property type="protein sequence ID" value="RKF54961.1"/>
    <property type="molecule type" value="Genomic_DNA"/>
</dbReference>
<keyword evidence="11" id="KW-0378">Hydrolase</keyword>
<comment type="catalytic activity">
    <reaction evidence="17">
        <text>L-threonyl-[protein] + ATP = O-phospho-L-threonyl-[protein] + ADP + H(+)</text>
        <dbReference type="Rhea" id="RHEA:46608"/>
        <dbReference type="Rhea" id="RHEA-COMP:11060"/>
        <dbReference type="Rhea" id="RHEA-COMP:11605"/>
        <dbReference type="ChEBI" id="CHEBI:15378"/>
        <dbReference type="ChEBI" id="CHEBI:30013"/>
        <dbReference type="ChEBI" id="CHEBI:30616"/>
        <dbReference type="ChEBI" id="CHEBI:61977"/>
        <dbReference type="ChEBI" id="CHEBI:456216"/>
        <dbReference type="EC" id="2.7.11.1"/>
    </reaction>
    <physiologicalReaction direction="left-to-right" evidence="17">
        <dbReference type="Rhea" id="RHEA:46609"/>
    </physiologicalReaction>
</comment>
<evidence type="ECO:0000313" key="24">
    <source>
        <dbReference type="Proteomes" id="UP000283383"/>
    </source>
</evidence>
<dbReference type="InterPro" id="IPR010513">
    <property type="entry name" value="KEN_dom"/>
</dbReference>
<evidence type="ECO:0000256" key="15">
    <source>
        <dbReference type="ARBA" id="ARBA00023136"/>
    </source>
</evidence>
<dbReference type="Gene3D" id="1.10.510.10">
    <property type="entry name" value="Transferase(Phosphotransferase) domain 1"/>
    <property type="match status" value="1"/>
</dbReference>
<comment type="subcellular location">
    <subcellularLocation>
        <location evidence="2">Membrane</location>
        <topology evidence="2">Single-pass type I membrane protein</topology>
    </subcellularLocation>
</comment>
<evidence type="ECO:0000256" key="12">
    <source>
        <dbReference type="ARBA" id="ARBA00022840"/>
    </source>
</evidence>
<dbReference type="GO" id="GO:0004674">
    <property type="term" value="F:protein serine/threonine kinase activity"/>
    <property type="evidence" value="ECO:0007669"/>
    <property type="project" value="UniProtKB-KW"/>
</dbReference>
<dbReference type="FunFam" id="3.30.200.20:FF:000077">
    <property type="entry name" value="Putative Serine/threonine-protein kinase/endoribonuclease IRE1"/>
    <property type="match status" value="1"/>
</dbReference>
<proteinExistence type="predicted"/>
<keyword evidence="8 20" id="KW-0732">Signal</keyword>
<evidence type="ECO:0000256" key="3">
    <source>
        <dbReference type="ARBA" id="ARBA00012513"/>
    </source>
</evidence>
<dbReference type="AlphaFoldDB" id="A0A420HC06"/>
<evidence type="ECO:0000256" key="9">
    <source>
        <dbReference type="ARBA" id="ARBA00022741"/>
    </source>
</evidence>
<keyword evidence="10 23" id="KW-0418">Kinase</keyword>
<dbReference type="GO" id="GO:0005524">
    <property type="term" value="F:ATP binding"/>
    <property type="evidence" value="ECO:0007669"/>
    <property type="project" value="UniProtKB-KW"/>
</dbReference>
<dbReference type="InterPro" id="IPR000719">
    <property type="entry name" value="Prot_kinase_dom"/>
</dbReference>
<dbReference type="SMART" id="SM00220">
    <property type="entry name" value="S_TKc"/>
    <property type="match status" value="1"/>
</dbReference>
<evidence type="ECO:0000256" key="10">
    <source>
        <dbReference type="ARBA" id="ARBA00022777"/>
    </source>
</evidence>